<dbReference type="EMBL" id="LR134140">
    <property type="protein sequence ID" value="VDZ98113.1"/>
    <property type="molecule type" value="Genomic_DNA"/>
</dbReference>
<dbReference type="InterPro" id="IPR051205">
    <property type="entry name" value="UbiH/COQ6_monooxygenase"/>
</dbReference>
<dbReference type="InterPro" id="IPR018168">
    <property type="entry name" value="Ubi_Hdrlase_CS"/>
</dbReference>
<evidence type="ECO:0000256" key="6">
    <source>
        <dbReference type="ARBA" id="ARBA00023002"/>
    </source>
</evidence>
<dbReference type="PANTHER" id="PTHR43876">
    <property type="entry name" value="UBIQUINONE BIOSYNTHESIS MONOOXYGENASE COQ6, MITOCHONDRIAL"/>
    <property type="match status" value="1"/>
</dbReference>
<dbReference type="Gene3D" id="3.50.50.60">
    <property type="entry name" value="FAD/NAD(P)-binding domain"/>
    <property type="match status" value="2"/>
</dbReference>
<dbReference type="AlphaFoldDB" id="A0A447N495"/>
<dbReference type="PROSITE" id="PS01304">
    <property type="entry name" value="UBIH"/>
    <property type="match status" value="1"/>
</dbReference>
<dbReference type="FunFam" id="3.50.50.60:FF:000123">
    <property type="entry name" value="2-octaprenyl-6-methoxyphenyl hydroxylase"/>
    <property type="match status" value="1"/>
</dbReference>
<dbReference type="GO" id="GO:0006744">
    <property type="term" value="P:ubiquinone biosynthetic process"/>
    <property type="evidence" value="ECO:0007669"/>
    <property type="project" value="UniProtKB-UniPathway"/>
</dbReference>
<keyword evidence="5" id="KW-0274">FAD</keyword>
<dbReference type="Proteomes" id="UP000282086">
    <property type="component" value="Chromosome"/>
</dbReference>
<reference evidence="10 11" key="1">
    <citation type="submission" date="2018-12" db="EMBL/GenBank/DDBJ databases">
        <authorList>
            <consortium name="Pathogen Informatics"/>
        </authorList>
    </citation>
    <scope>NUCLEOTIDE SEQUENCE [LARGE SCALE GENOMIC DNA]</scope>
    <source>
        <strain evidence="10 11">NCTC129</strain>
    </source>
</reference>
<comment type="pathway">
    <text evidence="2">Cofactor biosynthesis; ubiquinone biosynthesis.</text>
</comment>
<dbReference type="PRINTS" id="PR00420">
    <property type="entry name" value="RNGMNOXGNASE"/>
</dbReference>
<comment type="subunit">
    <text evidence="8">Component of the Ubi complex metabolon, which regroups five ubiquinone biosynthesis proteins (UbiE, UbiF, UbiG, UbiH and UbiI) and two accessory factors (UbiK and the lipid-binding protein UbiJ).</text>
</comment>
<dbReference type="InterPro" id="IPR011295">
    <property type="entry name" value="UbiH"/>
</dbReference>
<evidence type="ECO:0000259" key="9">
    <source>
        <dbReference type="Pfam" id="PF01494"/>
    </source>
</evidence>
<dbReference type="FunFam" id="3.50.50.60:FF:000021">
    <property type="entry name" value="Ubiquinone biosynthesis monooxygenase COQ6"/>
    <property type="match status" value="1"/>
</dbReference>
<protein>
    <submittedName>
        <fullName evidence="10">2-octaprenyl-6-methoxyphenol hydroxylase</fullName>
        <ecNumber evidence="10">1.14.13.-</ecNumber>
    </submittedName>
</protein>
<evidence type="ECO:0000256" key="8">
    <source>
        <dbReference type="ARBA" id="ARBA00065734"/>
    </source>
</evidence>
<comment type="similarity">
    <text evidence="3">Belongs to the UbiH/COQ6 family.</text>
</comment>
<dbReference type="EC" id="1.14.13.-" evidence="10"/>
<gene>
    <name evidence="10" type="primary">ubiH</name>
    <name evidence="10" type="ORF">NCTC129_04364</name>
</gene>
<proteinExistence type="inferred from homology"/>
<evidence type="ECO:0000256" key="4">
    <source>
        <dbReference type="ARBA" id="ARBA00022630"/>
    </source>
</evidence>
<sequence length="425" mass="45491">MSVIIVGGGMAGATLALAISQFSHGTLPVHLIEAKAPEADGHPGFDARAIALAAGTCQQLARIGVWQAISDCATAINTVHVSDRGHAGFVTLDAQDYSLAALGHVAELHDIGLRLFALLRKAPGVTLHCPERVASVSRTQQQVNVTLENGNVIAGSVLVAANGTHSALASACGVDWHQEPYEQLAVIANVATAIPHQGRAFERFTLNGPLAMLPMSHGRCSLVWCHRLDQRDEVLSWSDAQFCHALQAAFGWRLGRITQAGKRSAYPLALTTAAKVFTHRTVVVGNAAQTLHPIAGQGFNLGLRDVMSLAETLVAAQDAGEDIGAWHVLSRYQQRRQVDRDTTIGVTNSLVHLFANRWAPLVIGRNIGLMAMELLPPARDALAQRTLGWLRVKQICRPDKAFTPPSGIVFVKIPDGSFALSGLRF</sequence>
<feature type="domain" description="FAD-binding" evidence="9">
    <location>
        <begin position="2"/>
        <end position="318"/>
    </location>
</feature>
<name>A0A447N495_SALET</name>
<evidence type="ECO:0000256" key="3">
    <source>
        <dbReference type="ARBA" id="ARBA00005349"/>
    </source>
</evidence>
<dbReference type="NCBIfam" id="NF004356">
    <property type="entry name" value="PRK05732.1"/>
    <property type="match status" value="1"/>
</dbReference>
<organism evidence="10 11">
    <name type="scientific">Salmonella enterica I</name>
    <dbReference type="NCBI Taxonomy" id="59201"/>
    <lineage>
        <taxon>Bacteria</taxon>
        <taxon>Pseudomonadati</taxon>
        <taxon>Pseudomonadota</taxon>
        <taxon>Gammaproteobacteria</taxon>
        <taxon>Enterobacterales</taxon>
        <taxon>Enterobacteriaceae</taxon>
        <taxon>Salmonella</taxon>
    </lineage>
</organism>
<dbReference type="NCBIfam" id="TIGR01988">
    <property type="entry name" value="Ubi-OHases"/>
    <property type="match status" value="1"/>
</dbReference>
<keyword evidence="7" id="KW-0503">Monooxygenase</keyword>
<keyword evidence="6 10" id="KW-0560">Oxidoreductase</keyword>
<evidence type="ECO:0000256" key="5">
    <source>
        <dbReference type="ARBA" id="ARBA00022827"/>
    </source>
</evidence>
<dbReference type="Pfam" id="PF01494">
    <property type="entry name" value="FAD_binding_3"/>
    <property type="match status" value="1"/>
</dbReference>
<comment type="cofactor">
    <cofactor evidence="1">
        <name>FAD</name>
        <dbReference type="ChEBI" id="CHEBI:57692"/>
    </cofactor>
</comment>
<dbReference type="GO" id="GO:0110142">
    <property type="term" value="C:ubiquinone biosynthesis complex"/>
    <property type="evidence" value="ECO:0007669"/>
    <property type="project" value="UniProtKB-ARBA"/>
</dbReference>
<dbReference type="SUPFAM" id="SSF51905">
    <property type="entry name" value="FAD/NAD(P)-binding domain"/>
    <property type="match status" value="1"/>
</dbReference>
<evidence type="ECO:0000256" key="1">
    <source>
        <dbReference type="ARBA" id="ARBA00001974"/>
    </source>
</evidence>
<dbReference type="GO" id="GO:0071949">
    <property type="term" value="F:FAD binding"/>
    <property type="evidence" value="ECO:0007669"/>
    <property type="project" value="InterPro"/>
</dbReference>
<evidence type="ECO:0000313" key="11">
    <source>
        <dbReference type="Proteomes" id="UP000282086"/>
    </source>
</evidence>
<accession>A0A447N495</accession>
<dbReference type="UniPathway" id="UPA00232"/>
<dbReference type="InterPro" id="IPR002938">
    <property type="entry name" value="FAD-bd"/>
</dbReference>
<dbReference type="InterPro" id="IPR036188">
    <property type="entry name" value="FAD/NAD-bd_sf"/>
</dbReference>
<evidence type="ECO:0000313" key="10">
    <source>
        <dbReference type="EMBL" id="VDZ98113.1"/>
    </source>
</evidence>
<dbReference type="PANTHER" id="PTHR43876:SF8">
    <property type="entry name" value="2-OCTAPRENYL-6-METHOXYPHENOL HYDROXYLASE"/>
    <property type="match status" value="1"/>
</dbReference>
<dbReference type="NCBIfam" id="TIGR01984">
    <property type="entry name" value="UbiH"/>
    <property type="match status" value="1"/>
</dbReference>
<keyword evidence="4" id="KW-0285">Flavoprotein</keyword>
<dbReference type="InterPro" id="IPR010971">
    <property type="entry name" value="UbiH/COQ6"/>
</dbReference>
<evidence type="ECO:0000256" key="2">
    <source>
        <dbReference type="ARBA" id="ARBA00004749"/>
    </source>
</evidence>
<evidence type="ECO:0000256" key="7">
    <source>
        <dbReference type="ARBA" id="ARBA00023033"/>
    </source>
</evidence>
<dbReference type="GO" id="GO:0008681">
    <property type="term" value="F:2-octaprenyl-6-methoxyphenol hydroxylase activity"/>
    <property type="evidence" value="ECO:0007669"/>
    <property type="project" value="InterPro"/>
</dbReference>